<evidence type="ECO:0000256" key="1">
    <source>
        <dbReference type="ARBA" id="ARBA00007623"/>
    </source>
</evidence>
<dbReference type="AlphaFoldDB" id="T1FU62"/>
<feature type="domain" description="RanBP2-type" evidence="11">
    <location>
        <begin position="1"/>
        <end position="30"/>
    </location>
</feature>
<dbReference type="Pfam" id="PF00648">
    <property type="entry name" value="Peptidase_C2"/>
    <property type="match status" value="1"/>
</dbReference>
<evidence type="ECO:0000256" key="3">
    <source>
        <dbReference type="ARBA" id="ARBA00022723"/>
    </source>
</evidence>
<dbReference type="Gene3D" id="2.30.30.380">
    <property type="entry name" value="Zn-finger domain of Sec23/24"/>
    <property type="match status" value="1"/>
</dbReference>
<dbReference type="InterPro" id="IPR001876">
    <property type="entry name" value="Znf_RanBP2"/>
</dbReference>
<dbReference type="InterPro" id="IPR036443">
    <property type="entry name" value="Znf_RanBP2_sf"/>
</dbReference>
<dbReference type="Gene3D" id="3.90.70.10">
    <property type="entry name" value="Cysteine proteinases"/>
    <property type="match status" value="1"/>
</dbReference>
<evidence type="ECO:0000256" key="7">
    <source>
        <dbReference type="ARBA" id="ARBA00022833"/>
    </source>
</evidence>
<keyword evidence="4 10" id="KW-0863">Zinc-finger</keyword>
<dbReference type="GeneID" id="20212358"/>
<evidence type="ECO:0000256" key="8">
    <source>
        <dbReference type="PIRSR" id="PIRSR622684-1"/>
    </source>
</evidence>
<dbReference type="SMART" id="SM00230">
    <property type="entry name" value="CysPc"/>
    <property type="match status" value="1"/>
</dbReference>
<dbReference type="EMBL" id="KB097026">
    <property type="protein sequence ID" value="ESN99948.1"/>
    <property type="molecule type" value="Genomic_DNA"/>
</dbReference>
<evidence type="ECO:0000259" key="12">
    <source>
        <dbReference type="PROSITE" id="PS50203"/>
    </source>
</evidence>
<evidence type="ECO:0000256" key="4">
    <source>
        <dbReference type="ARBA" id="ARBA00022771"/>
    </source>
</evidence>
<dbReference type="PROSITE" id="PS01358">
    <property type="entry name" value="ZF_RANBP2_1"/>
    <property type="match status" value="1"/>
</dbReference>
<dbReference type="PROSITE" id="PS50199">
    <property type="entry name" value="ZF_RANBP2_2"/>
    <property type="match status" value="1"/>
</dbReference>
<reference evidence="15" key="1">
    <citation type="submission" date="2012-12" db="EMBL/GenBank/DDBJ databases">
        <authorList>
            <person name="Hellsten U."/>
            <person name="Grimwood J."/>
            <person name="Chapman J.A."/>
            <person name="Shapiro H."/>
            <person name="Aerts A."/>
            <person name="Otillar R.P."/>
            <person name="Terry A.Y."/>
            <person name="Boore J.L."/>
            <person name="Simakov O."/>
            <person name="Marletaz F."/>
            <person name="Cho S.-J."/>
            <person name="Edsinger-Gonzales E."/>
            <person name="Havlak P."/>
            <person name="Kuo D.-H."/>
            <person name="Larsson T."/>
            <person name="Lv J."/>
            <person name="Arendt D."/>
            <person name="Savage R."/>
            <person name="Osoegawa K."/>
            <person name="de Jong P."/>
            <person name="Lindberg D.R."/>
            <person name="Seaver E.C."/>
            <person name="Weisblat D.A."/>
            <person name="Putnam N.H."/>
            <person name="Grigoriev I.V."/>
            <person name="Rokhsar D.S."/>
        </authorList>
    </citation>
    <scope>NUCLEOTIDE SEQUENCE</scope>
</reference>
<keyword evidence="7" id="KW-0862">Zinc</keyword>
<reference evidence="13 15" key="2">
    <citation type="journal article" date="2013" name="Nature">
        <title>Insights into bilaterian evolution from three spiralian genomes.</title>
        <authorList>
            <person name="Simakov O."/>
            <person name="Marletaz F."/>
            <person name="Cho S.J."/>
            <person name="Edsinger-Gonzales E."/>
            <person name="Havlak P."/>
            <person name="Hellsten U."/>
            <person name="Kuo D.H."/>
            <person name="Larsson T."/>
            <person name="Lv J."/>
            <person name="Arendt D."/>
            <person name="Savage R."/>
            <person name="Osoegawa K."/>
            <person name="de Jong P."/>
            <person name="Grimwood J."/>
            <person name="Chapman J.A."/>
            <person name="Shapiro H."/>
            <person name="Aerts A."/>
            <person name="Otillar R.P."/>
            <person name="Terry A.Y."/>
            <person name="Boore J.L."/>
            <person name="Grigoriev I.V."/>
            <person name="Lindberg D.R."/>
            <person name="Seaver E.C."/>
            <person name="Weisblat D.A."/>
            <person name="Putnam N.H."/>
            <person name="Rokhsar D.S."/>
        </authorList>
    </citation>
    <scope>NUCLEOTIDE SEQUENCE</scope>
</reference>
<evidence type="ECO:0000313" key="13">
    <source>
        <dbReference type="EMBL" id="ESN99948.1"/>
    </source>
</evidence>
<dbReference type="InterPro" id="IPR022684">
    <property type="entry name" value="Calpain_cysteine_protease"/>
</dbReference>
<dbReference type="OMA" id="AWRMAEP"/>
<keyword evidence="3" id="KW-0479">Metal-binding</keyword>
<evidence type="ECO:0000313" key="14">
    <source>
        <dbReference type="EnsemblMetazoa" id="HelroP192664"/>
    </source>
</evidence>
<dbReference type="GO" id="GO:0006508">
    <property type="term" value="P:proteolysis"/>
    <property type="evidence" value="ECO:0000318"/>
    <property type="project" value="GO_Central"/>
</dbReference>
<feature type="domain" description="Calpain catalytic" evidence="12">
    <location>
        <begin position="199"/>
        <end position="486"/>
    </location>
</feature>
<keyword evidence="2 9" id="KW-0645">Protease</keyword>
<dbReference type="GO" id="GO:0005737">
    <property type="term" value="C:cytoplasm"/>
    <property type="evidence" value="ECO:0000318"/>
    <property type="project" value="GO_Central"/>
</dbReference>
<sequence>MAEKWQCDICTLLNPNLVRTCEVCGAPKKLSNKNYNSQPVNNFNLSSNIGNDACLVHNNVINAKPSSTANSSSGIGKITPERNSDNEIRNWTCVVCSFAENKSSYMACKICDSHRFPASANNNSNRCCCICGKQCTSINDDETNLCIACINLQISQAASMQNVLQSSEPCNEKFEIHKGAAFSKEVERIIQYCKMNKVTFIDDSFPPTDKSIFQKNQTNLRNTLKAYKQIQWLRPAIYKGVYKIMDSPKSTDIEQGLLGNCWFLSALAVIAEKPSLLENIFVTQNRSQEGIYQLRLCIQGEWTDVYVDDLLPCDENGRLLFSRVKRNQLWVPLIEKALAKIYGSYESLKAGRCVEGMSLLTGAPCESLMLKSGLIDVCCSYVRFLMGASCGSGDSIYSESCGNVGLVNLHAYSVLDIKEFDKLRLIKFHNPWGTSSWNQGCADYSQEDLKNLGLFNKNESHHNGVFWMAYDDVLKYFQSVDICKHSYEWIDYRITNEMSKDLTSPVSTIDLAISYKQEVEFGLFHKENRRHKSKTANKADLFFGVYETINKNSLVGSLVESSSRNLGNFVGFSCFLKPGHYRIVCSSLGQLNTFSEHPLKYCLTMHSTKPIEYNISQHSSHILACSILELCKKKGEYRQLHSDLHAYLLRAKWNGFIACVYNSSACFSVHLKTDLSGSFNVRSTRQSLTCYDMIPPKYGMVVSVLTQIEKESAILVKWATSCGECLPGSTLSRFYEISPVADDLHYPSIEKNLLALHEPRYMSNFFIQG</sequence>
<keyword evidence="15" id="KW-1185">Reference proteome</keyword>
<dbReference type="CDD" id="cd00044">
    <property type="entry name" value="CysPc"/>
    <property type="match status" value="1"/>
</dbReference>
<feature type="active site" evidence="8 9">
    <location>
        <position position="430"/>
    </location>
</feature>
<dbReference type="EnsemblMetazoa" id="HelroT192664">
    <property type="protein sequence ID" value="HelroP192664"/>
    <property type="gene ID" value="HelroG192664"/>
</dbReference>
<accession>T1FU62</accession>
<dbReference type="FunFam" id="3.90.70.10:FF:000219">
    <property type="entry name" value="CaLPain Related"/>
    <property type="match status" value="1"/>
</dbReference>
<dbReference type="PRINTS" id="PR00704">
    <property type="entry name" value="CALPAIN"/>
</dbReference>
<name>T1FU62_HELRO</name>
<keyword evidence="5 9" id="KW-0378">Hydrolase</keyword>
<dbReference type="GO" id="GO:0008270">
    <property type="term" value="F:zinc ion binding"/>
    <property type="evidence" value="ECO:0007669"/>
    <property type="project" value="UniProtKB-KW"/>
</dbReference>
<dbReference type="SUPFAM" id="SSF54001">
    <property type="entry name" value="Cysteine proteinases"/>
    <property type="match status" value="1"/>
</dbReference>
<feature type="active site" evidence="8 9">
    <location>
        <position position="410"/>
    </location>
</feature>
<evidence type="ECO:0000256" key="10">
    <source>
        <dbReference type="PROSITE-ProRule" id="PRU00322"/>
    </source>
</evidence>
<evidence type="ECO:0000259" key="11">
    <source>
        <dbReference type="PROSITE" id="PS50199"/>
    </source>
</evidence>
<dbReference type="KEGG" id="hro:HELRODRAFT_192664"/>
<evidence type="ECO:0000256" key="2">
    <source>
        <dbReference type="ARBA" id="ARBA00022670"/>
    </source>
</evidence>
<dbReference type="SMART" id="SM00547">
    <property type="entry name" value="ZnF_RBZ"/>
    <property type="match status" value="2"/>
</dbReference>
<dbReference type="InterPro" id="IPR038765">
    <property type="entry name" value="Papain-like_cys_pep_sf"/>
</dbReference>
<dbReference type="eggNOG" id="KOG0045">
    <property type="taxonomic scope" value="Eukaryota"/>
</dbReference>
<evidence type="ECO:0000256" key="6">
    <source>
        <dbReference type="ARBA" id="ARBA00022807"/>
    </source>
</evidence>
<dbReference type="PROSITE" id="PS00139">
    <property type="entry name" value="THIOL_PROTEASE_CYS"/>
    <property type="match status" value="1"/>
</dbReference>
<dbReference type="InterPro" id="IPR000169">
    <property type="entry name" value="Pept_cys_AS"/>
</dbReference>
<dbReference type="InParanoid" id="T1FU62"/>
<proteinExistence type="inferred from homology"/>
<gene>
    <name evidence="14" type="primary">20212358</name>
    <name evidence="13" type="ORF">HELRODRAFT_192664</name>
</gene>
<evidence type="ECO:0008006" key="16">
    <source>
        <dbReference type="Google" id="ProtNLM"/>
    </source>
</evidence>
<evidence type="ECO:0000313" key="15">
    <source>
        <dbReference type="Proteomes" id="UP000015101"/>
    </source>
</evidence>
<reference evidence="14" key="3">
    <citation type="submission" date="2015-06" db="UniProtKB">
        <authorList>
            <consortium name="EnsemblMetazoa"/>
        </authorList>
    </citation>
    <scope>IDENTIFICATION</scope>
</reference>
<dbReference type="PANTHER" id="PTHR10183">
    <property type="entry name" value="CALPAIN"/>
    <property type="match status" value="1"/>
</dbReference>
<protein>
    <recommendedName>
        <fullName evidence="16">Calpain catalytic domain-containing protein</fullName>
    </recommendedName>
</protein>
<dbReference type="OrthoDB" id="424753at2759"/>
<dbReference type="PANTHER" id="PTHR10183:SF382">
    <property type="entry name" value="CALPAIN-15"/>
    <property type="match status" value="1"/>
</dbReference>
<dbReference type="GO" id="GO:0004198">
    <property type="term" value="F:calcium-dependent cysteine-type endopeptidase activity"/>
    <property type="evidence" value="ECO:0000318"/>
    <property type="project" value="GO_Central"/>
</dbReference>
<dbReference type="PROSITE" id="PS50203">
    <property type="entry name" value="CALPAIN_CAT"/>
    <property type="match status" value="1"/>
</dbReference>
<dbReference type="RefSeq" id="XP_009021964.1">
    <property type="nucleotide sequence ID" value="XM_009023716.1"/>
</dbReference>
<keyword evidence="6 9" id="KW-0788">Thiol protease</keyword>
<evidence type="ECO:0000256" key="5">
    <source>
        <dbReference type="ARBA" id="ARBA00022801"/>
    </source>
</evidence>
<dbReference type="HOGENOM" id="CLU_003001_1_0_1"/>
<dbReference type="EMBL" id="AMQM01005594">
    <property type="status" value="NOT_ANNOTATED_CDS"/>
    <property type="molecule type" value="Genomic_DNA"/>
</dbReference>
<dbReference type="Pfam" id="PF00641">
    <property type="entry name" value="Zn_ribbon_RanBP"/>
    <property type="match status" value="1"/>
</dbReference>
<dbReference type="InterPro" id="IPR001300">
    <property type="entry name" value="Peptidase_C2_calpain_cat"/>
</dbReference>
<dbReference type="CTD" id="20212358"/>
<feature type="active site" evidence="8 9">
    <location>
        <position position="261"/>
    </location>
</feature>
<dbReference type="Proteomes" id="UP000015101">
    <property type="component" value="Unassembled WGS sequence"/>
</dbReference>
<dbReference type="SUPFAM" id="SSF90209">
    <property type="entry name" value="Ran binding protein zinc finger-like"/>
    <property type="match status" value="1"/>
</dbReference>
<dbReference type="STRING" id="6412.T1FU62"/>
<comment type="similarity">
    <text evidence="1">Belongs to the peptidase C2 family.</text>
</comment>
<evidence type="ECO:0000256" key="9">
    <source>
        <dbReference type="PROSITE-ProRule" id="PRU00239"/>
    </source>
</evidence>
<organism evidence="14 15">
    <name type="scientific">Helobdella robusta</name>
    <name type="common">Californian leech</name>
    <dbReference type="NCBI Taxonomy" id="6412"/>
    <lineage>
        <taxon>Eukaryota</taxon>
        <taxon>Metazoa</taxon>
        <taxon>Spiralia</taxon>
        <taxon>Lophotrochozoa</taxon>
        <taxon>Annelida</taxon>
        <taxon>Clitellata</taxon>
        <taxon>Hirudinea</taxon>
        <taxon>Rhynchobdellida</taxon>
        <taxon>Glossiphoniidae</taxon>
        <taxon>Helobdella</taxon>
    </lineage>
</organism>